<protein>
    <submittedName>
        <fullName evidence="1">Uncharacterized protein</fullName>
    </submittedName>
</protein>
<accession>A0A6M3KU91</accession>
<dbReference type="AlphaFoldDB" id="A0A6M3KU91"/>
<sequence>MKDLTGYLFLLLAVVLAHMLINKQKATNVDSKSINPPGPETAANPFDQWYNANVAPTHGAYSTVS</sequence>
<name>A0A6M3KU91_9ZZZZ</name>
<gene>
    <name evidence="1" type="ORF">MM415B02199_0011</name>
</gene>
<proteinExistence type="predicted"/>
<organism evidence="1">
    <name type="scientific">viral metagenome</name>
    <dbReference type="NCBI Taxonomy" id="1070528"/>
    <lineage>
        <taxon>unclassified sequences</taxon>
        <taxon>metagenomes</taxon>
        <taxon>organismal metagenomes</taxon>
    </lineage>
</organism>
<reference evidence="1" key="1">
    <citation type="submission" date="2020-03" db="EMBL/GenBank/DDBJ databases">
        <title>The deep terrestrial virosphere.</title>
        <authorList>
            <person name="Holmfeldt K."/>
            <person name="Nilsson E."/>
            <person name="Simone D."/>
            <person name="Lopez-Fernandez M."/>
            <person name="Wu X."/>
            <person name="de Brujin I."/>
            <person name="Lundin D."/>
            <person name="Andersson A."/>
            <person name="Bertilsson S."/>
            <person name="Dopson M."/>
        </authorList>
    </citation>
    <scope>NUCLEOTIDE SEQUENCE</scope>
    <source>
        <strain evidence="1">MM415B02199</strain>
    </source>
</reference>
<evidence type="ECO:0000313" key="1">
    <source>
        <dbReference type="EMBL" id="QJA85606.1"/>
    </source>
</evidence>
<dbReference type="EMBL" id="MT142584">
    <property type="protein sequence ID" value="QJA85606.1"/>
    <property type="molecule type" value="Genomic_DNA"/>
</dbReference>